<reference evidence="1 2" key="1">
    <citation type="submission" date="2019-07" db="EMBL/GenBank/DDBJ databases">
        <title>Draft genome assembly of a fouling barnacle, Amphibalanus amphitrite (Darwin, 1854): The first reference genome for Thecostraca.</title>
        <authorList>
            <person name="Kim W."/>
        </authorList>
    </citation>
    <scope>NUCLEOTIDE SEQUENCE [LARGE SCALE GENOMIC DNA]</scope>
    <source>
        <strain evidence="1">SNU_AA5</strain>
        <tissue evidence="1">Soma without cirri and trophi</tissue>
    </source>
</reference>
<protein>
    <submittedName>
        <fullName evidence="1">Uncharacterized protein</fullName>
    </submittedName>
</protein>
<evidence type="ECO:0000313" key="1">
    <source>
        <dbReference type="EMBL" id="KAF0304471.1"/>
    </source>
</evidence>
<dbReference type="EMBL" id="VIIS01000843">
    <property type="protein sequence ID" value="KAF0304471.1"/>
    <property type="molecule type" value="Genomic_DNA"/>
</dbReference>
<sequence>MMRRGFYEGNPALRTIRLSPSARNAIGAGGTSLQIVEDVLRRLGITGEPEELRLNNVEETGEKRMSVRTTLTVSPVAAADGEERLTVPEVFSVKKLNLRPQRIDWREKHNWKHLAGISIPDTNGRPVELLLGANVLEAMLQKEKPVQWHQDLQMSLLEELVHWEPWVP</sequence>
<gene>
    <name evidence="1" type="ORF">FJT64_023694</name>
</gene>
<keyword evidence="2" id="KW-1185">Reference proteome</keyword>
<dbReference type="AlphaFoldDB" id="A0A6A4WQV5"/>
<organism evidence="1 2">
    <name type="scientific">Amphibalanus amphitrite</name>
    <name type="common">Striped barnacle</name>
    <name type="synonym">Balanus amphitrite</name>
    <dbReference type="NCBI Taxonomy" id="1232801"/>
    <lineage>
        <taxon>Eukaryota</taxon>
        <taxon>Metazoa</taxon>
        <taxon>Ecdysozoa</taxon>
        <taxon>Arthropoda</taxon>
        <taxon>Crustacea</taxon>
        <taxon>Multicrustacea</taxon>
        <taxon>Cirripedia</taxon>
        <taxon>Thoracica</taxon>
        <taxon>Thoracicalcarea</taxon>
        <taxon>Balanomorpha</taxon>
        <taxon>Balanoidea</taxon>
        <taxon>Balanidae</taxon>
        <taxon>Amphibalaninae</taxon>
        <taxon>Amphibalanus</taxon>
    </lineage>
</organism>
<proteinExistence type="predicted"/>
<name>A0A6A4WQV5_AMPAM</name>
<comment type="caution">
    <text evidence="1">The sequence shown here is derived from an EMBL/GenBank/DDBJ whole genome shotgun (WGS) entry which is preliminary data.</text>
</comment>
<accession>A0A6A4WQV5</accession>
<evidence type="ECO:0000313" key="2">
    <source>
        <dbReference type="Proteomes" id="UP000440578"/>
    </source>
</evidence>
<dbReference type="Proteomes" id="UP000440578">
    <property type="component" value="Unassembled WGS sequence"/>
</dbReference>
<dbReference type="OrthoDB" id="10055784at2759"/>